<dbReference type="EMBL" id="JAJHUN010000001">
    <property type="protein sequence ID" value="KAJ4165488.1"/>
    <property type="molecule type" value="Genomic_DNA"/>
</dbReference>
<dbReference type="AlphaFoldDB" id="A0A9W8UTP5"/>
<keyword evidence="1" id="KW-0285">Flavoprotein</keyword>
<dbReference type="GO" id="GO:0071949">
    <property type="term" value="F:FAD binding"/>
    <property type="evidence" value="ECO:0007669"/>
    <property type="project" value="TreeGrafter"/>
</dbReference>
<proteinExistence type="inferred from homology"/>
<comment type="function">
    <text evidence="1">Converts proline to delta-1-pyrroline-5-carboxylate.</text>
</comment>
<accession>A0A9W8UTP5</accession>
<comment type="caution">
    <text evidence="3">The sequence shown here is derived from an EMBL/GenBank/DDBJ whole genome shotgun (WGS) entry which is preliminary data.</text>
</comment>
<evidence type="ECO:0000256" key="2">
    <source>
        <dbReference type="SAM" id="MobiDB-lite"/>
    </source>
</evidence>
<dbReference type="GeneID" id="80894278"/>
<dbReference type="KEGG" id="amus:LMH87_007119"/>
<dbReference type="GO" id="GO:0005739">
    <property type="term" value="C:mitochondrion"/>
    <property type="evidence" value="ECO:0007669"/>
    <property type="project" value="TreeGrafter"/>
</dbReference>
<keyword evidence="1" id="KW-0274">FAD</keyword>
<reference evidence="3" key="1">
    <citation type="journal article" date="2023" name="Access Microbiol">
        <title>De-novo genome assembly for Akanthomyces muscarius, a biocontrol agent of insect agricultural pests.</title>
        <authorList>
            <person name="Erdos Z."/>
            <person name="Studholme D.J."/>
            <person name="Raymond B."/>
            <person name="Sharma M."/>
        </authorList>
    </citation>
    <scope>NUCLEOTIDE SEQUENCE</scope>
    <source>
        <strain evidence="3">Ve6</strain>
    </source>
</reference>
<comment type="catalytic activity">
    <reaction evidence="1">
        <text>L-proline + a quinone = (S)-1-pyrroline-5-carboxylate + a quinol + H(+)</text>
        <dbReference type="Rhea" id="RHEA:23784"/>
        <dbReference type="ChEBI" id="CHEBI:15378"/>
        <dbReference type="ChEBI" id="CHEBI:17388"/>
        <dbReference type="ChEBI" id="CHEBI:24646"/>
        <dbReference type="ChEBI" id="CHEBI:60039"/>
        <dbReference type="ChEBI" id="CHEBI:132124"/>
        <dbReference type="EC" id="1.5.5.2"/>
    </reaction>
</comment>
<keyword evidence="4" id="KW-1185">Reference proteome</keyword>
<dbReference type="InterPro" id="IPR015659">
    <property type="entry name" value="Proline_oxidase"/>
</dbReference>
<sequence>MHSAPARGLVRLPVHRALPVIVSSIGVSTPSCVGFNEKNRFPAAIQRRSIHNSERMAISSSDRRTNTLAELPTVDPTTQPPSSEPKSAPLSVLPLSMIVRSLLTTVVSSSPVLLPPSLRIMSVLANTRNPILNPDKNPLLRFFLKKTFYAQFCAGESPAEVQATISRLKNIGFSGVILGYAKEVVLTQDQAVAVAAEDQGKETAADIANEIEPWAHGTLETVALAEPAFAE</sequence>
<dbReference type="PANTHER" id="PTHR13914">
    <property type="entry name" value="PROLINE OXIDASE"/>
    <property type="match status" value="1"/>
</dbReference>
<dbReference type="Gene3D" id="3.20.20.220">
    <property type="match status" value="1"/>
</dbReference>
<keyword evidence="1" id="KW-0560">Oxidoreductase</keyword>
<dbReference type="EC" id="1.5.5.2" evidence="1"/>
<feature type="region of interest" description="Disordered" evidence="2">
    <location>
        <begin position="52"/>
        <end position="88"/>
    </location>
</feature>
<dbReference type="GO" id="GO:0010133">
    <property type="term" value="P:L-proline catabolic process to L-glutamate"/>
    <property type="evidence" value="ECO:0007669"/>
    <property type="project" value="TreeGrafter"/>
</dbReference>
<organism evidence="3 4">
    <name type="scientific">Akanthomyces muscarius</name>
    <name type="common">Entomopathogenic fungus</name>
    <name type="synonym">Lecanicillium muscarium</name>
    <dbReference type="NCBI Taxonomy" id="2231603"/>
    <lineage>
        <taxon>Eukaryota</taxon>
        <taxon>Fungi</taxon>
        <taxon>Dikarya</taxon>
        <taxon>Ascomycota</taxon>
        <taxon>Pezizomycotina</taxon>
        <taxon>Sordariomycetes</taxon>
        <taxon>Hypocreomycetidae</taxon>
        <taxon>Hypocreales</taxon>
        <taxon>Cordycipitaceae</taxon>
        <taxon>Akanthomyces</taxon>
    </lineage>
</organism>
<comment type="cofactor">
    <cofactor evidence="1">
        <name>FAD</name>
        <dbReference type="ChEBI" id="CHEBI:57692"/>
    </cofactor>
</comment>
<protein>
    <recommendedName>
        <fullName evidence="1">Proline dehydrogenase</fullName>
        <ecNumber evidence="1">1.5.5.2</ecNumber>
    </recommendedName>
</protein>
<evidence type="ECO:0000313" key="4">
    <source>
        <dbReference type="Proteomes" id="UP001144673"/>
    </source>
</evidence>
<dbReference type="PANTHER" id="PTHR13914:SF30">
    <property type="entry name" value="PROLINE DEHYDROGENASE"/>
    <property type="match status" value="1"/>
</dbReference>
<keyword evidence="1" id="KW-0642">Proline metabolism</keyword>
<gene>
    <name evidence="3" type="ORF">LMH87_007119</name>
</gene>
<evidence type="ECO:0000256" key="1">
    <source>
        <dbReference type="RuleBase" id="RU364054"/>
    </source>
</evidence>
<name>A0A9W8UTP5_AKAMU</name>
<evidence type="ECO:0000313" key="3">
    <source>
        <dbReference type="EMBL" id="KAJ4165488.1"/>
    </source>
</evidence>
<comment type="similarity">
    <text evidence="1">Belongs to the proline oxidase family.</text>
</comment>
<dbReference type="Proteomes" id="UP001144673">
    <property type="component" value="Chromosome 1"/>
</dbReference>
<dbReference type="GO" id="GO:0004657">
    <property type="term" value="F:proline dehydrogenase activity"/>
    <property type="evidence" value="ECO:0007669"/>
    <property type="project" value="UniProtKB-EC"/>
</dbReference>
<dbReference type="RefSeq" id="XP_056060403.1">
    <property type="nucleotide sequence ID" value="XM_056192156.1"/>
</dbReference>